<organism evidence="1 2">
    <name type="scientific">Oryzihumus leptocrescens</name>
    <dbReference type="NCBI Taxonomy" id="297536"/>
    <lineage>
        <taxon>Bacteria</taxon>
        <taxon>Bacillati</taxon>
        <taxon>Actinomycetota</taxon>
        <taxon>Actinomycetes</taxon>
        <taxon>Micrococcales</taxon>
        <taxon>Intrasporangiaceae</taxon>
        <taxon>Oryzihumus</taxon>
    </lineage>
</organism>
<reference evidence="1 2" key="1">
    <citation type="submission" date="2019-06" db="EMBL/GenBank/DDBJ databases">
        <title>Sequencing the genomes of 1000 actinobacteria strains.</title>
        <authorList>
            <person name="Klenk H.-P."/>
        </authorList>
    </citation>
    <scope>NUCLEOTIDE SEQUENCE [LARGE SCALE GENOMIC DNA]</scope>
    <source>
        <strain evidence="1 2">DSM 18082</strain>
    </source>
</reference>
<dbReference type="RefSeq" id="WP_141786888.1">
    <property type="nucleotide sequence ID" value="NZ_BAAAKX010000003.1"/>
</dbReference>
<dbReference type="EMBL" id="VFOQ01000001">
    <property type="protein sequence ID" value="TQL58793.1"/>
    <property type="molecule type" value="Genomic_DNA"/>
</dbReference>
<protein>
    <submittedName>
        <fullName evidence="1">Uncharacterized protein</fullName>
    </submittedName>
</protein>
<sequence>MDELEFDRELQALLEGRLPRSASLAQPPSSLPPAVVALRAGNISEPLVGHRARFQMTSFGEHGEWLDYGWRDGLRIVSEPTAVDGLAEPGVWVQEEADYYRTLAGIADLPRFAAGVSRLWVEEYVSQEALGQPLSGDVVTDPADRWLTGVVRDPNAPRISRPVPAREVNSFIGRRAIAADDDGHYRFDLRIADQPTYGEDGRVYLSVVEESDWFLWSARTYTGHHPSLTSVLADQLWVES</sequence>
<accession>A0A542ZEM1</accession>
<dbReference type="Proteomes" id="UP000319514">
    <property type="component" value="Unassembled WGS sequence"/>
</dbReference>
<gene>
    <name evidence="1" type="ORF">FB474_0132</name>
</gene>
<dbReference type="OrthoDB" id="4863160at2"/>
<evidence type="ECO:0000313" key="1">
    <source>
        <dbReference type="EMBL" id="TQL58793.1"/>
    </source>
</evidence>
<comment type="caution">
    <text evidence="1">The sequence shown here is derived from an EMBL/GenBank/DDBJ whole genome shotgun (WGS) entry which is preliminary data.</text>
</comment>
<dbReference type="AlphaFoldDB" id="A0A542ZEM1"/>
<evidence type="ECO:0000313" key="2">
    <source>
        <dbReference type="Proteomes" id="UP000319514"/>
    </source>
</evidence>
<name>A0A542ZEM1_9MICO</name>
<proteinExistence type="predicted"/>
<keyword evidence="2" id="KW-1185">Reference proteome</keyword>